<evidence type="ECO:0000313" key="3">
    <source>
        <dbReference type="Proteomes" id="UP001163046"/>
    </source>
</evidence>
<accession>A0A9X0D5A3</accession>
<protein>
    <submittedName>
        <fullName evidence="2">Uncharacterized protein</fullName>
    </submittedName>
</protein>
<sequence>MLSVTRSLFVVFSEVTVPRYKADVPRYKAAARRFQTVPLLPSPAIGYQERRSCTDYCCLACDSEYEWYKLEGKALALRQSEMSVDKPVFPGKTKLEWCLETSLLAQPEMHILDPGPPDCSKTRPIAVIVERNANFLGGESEVRHDTRAEKNSTDHRGDYEKRKNS</sequence>
<keyword evidence="3" id="KW-1185">Reference proteome</keyword>
<proteinExistence type="predicted"/>
<evidence type="ECO:0000256" key="1">
    <source>
        <dbReference type="SAM" id="MobiDB-lite"/>
    </source>
</evidence>
<name>A0A9X0D5A3_9CNID</name>
<comment type="caution">
    <text evidence="2">The sequence shown here is derived from an EMBL/GenBank/DDBJ whole genome shotgun (WGS) entry which is preliminary data.</text>
</comment>
<reference evidence="2" key="1">
    <citation type="submission" date="2023-01" db="EMBL/GenBank/DDBJ databases">
        <title>Genome assembly of the deep-sea coral Lophelia pertusa.</title>
        <authorList>
            <person name="Herrera S."/>
            <person name="Cordes E."/>
        </authorList>
    </citation>
    <scope>NUCLEOTIDE SEQUENCE</scope>
    <source>
        <strain evidence="2">USNM1676648</strain>
        <tissue evidence="2">Polyp</tissue>
    </source>
</reference>
<evidence type="ECO:0000313" key="2">
    <source>
        <dbReference type="EMBL" id="KAJ7387011.1"/>
    </source>
</evidence>
<feature type="region of interest" description="Disordered" evidence="1">
    <location>
        <begin position="139"/>
        <end position="165"/>
    </location>
</feature>
<organism evidence="2 3">
    <name type="scientific">Desmophyllum pertusum</name>
    <dbReference type="NCBI Taxonomy" id="174260"/>
    <lineage>
        <taxon>Eukaryota</taxon>
        <taxon>Metazoa</taxon>
        <taxon>Cnidaria</taxon>
        <taxon>Anthozoa</taxon>
        <taxon>Hexacorallia</taxon>
        <taxon>Scleractinia</taxon>
        <taxon>Caryophylliina</taxon>
        <taxon>Caryophylliidae</taxon>
        <taxon>Desmophyllum</taxon>
    </lineage>
</organism>
<dbReference type="EMBL" id="MU825874">
    <property type="protein sequence ID" value="KAJ7387011.1"/>
    <property type="molecule type" value="Genomic_DNA"/>
</dbReference>
<dbReference type="AlphaFoldDB" id="A0A9X0D5A3"/>
<gene>
    <name evidence="2" type="ORF">OS493_003974</name>
</gene>
<dbReference type="Proteomes" id="UP001163046">
    <property type="component" value="Unassembled WGS sequence"/>
</dbReference>
<feature type="compositionally biased region" description="Basic and acidic residues" evidence="1">
    <location>
        <begin position="140"/>
        <end position="165"/>
    </location>
</feature>